<dbReference type="Proteomes" id="UP000729009">
    <property type="component" value="Unassembled WGS sequence"/>
</dbReference>
<keyword evidence="3" id="KW-1185">Reference proteome</keyword>
<evidence type="ECO:0000313" key="3">
    <source>
        <dbReference type="Proteomes" id="UP000729009"/>
    </source>
</evidence>
<evidence type="ECO:0000313" key="2">
    <source>
        <dbReference type="EMBL" id="NTZ51640.1"/>
    </source>
</evidence>
<dbReference type="AlphaFoldDB" id="A0ABD6M4M6"/>
<keyword evidence="1" id="KW-0472">Membrane</keyword>
<feature type="transmembrane region" description="Helical" evidence="1">
    <location>
        <begin position="33"/>
        <end position="54"/>
    </location>
</feature>
<protein>
    <submittedName>
        <fullName evidence="2">Uncharacterized protein</fullName>
    </submittedName>
</protein>
<keyword evidence="1" id="KW-1133">Transmembrane helix</keyword>
<comment type="caution">
    <text evidence="2">The sequence shown here is derived from an EMBL/GenBank/DDBJ whole genome shotgun (WGS) entry which is preliminary data.</text>
</comment>
<sequence length="65" mass="7886">MYFCIFAVGDILCTLGIGFSIWFFFISEDNYRYFWGAVSILLIFLGYVLMRLFWPHVRSHWDDYL</sequence>
<organism evidence="2 3">
    <name type="scientific">Citrobacter gillenii</name>
    <dbReference type="NCBI Taxonomy" id="67828"/>
    <lineage>
        <taxon>Bacteria</taxon>
        <taxon>Pseudomonadati</taxon>
        <taxon>Pseudomonadota</taxon>
        <taxon>Gammaproteobacteria</taxon>
        <taxon>Enterobacterales</taxon>
        <taxon>Enterobacteriaceae</taxon>
        <taxon>Citrobacter</taxon>
        <taxon>Citrobacter freundii complex</taxon>
    </lineage>
</organism>
<proteinExistence type="predicted"/>
<accession>A0ABD6M4M6</accession>
<name>A0ABD6M4M6_9ENTR</name>
<feature type="transmembrane region" description="Helical" evidence="1">
    <location>
        <begin position="6"/>
        <end position="26"/>
    </location>
</feature>
<dbReference type="EMBL" id="SUQN01000006">
    <property type="protein sequence ID" value="NTZ51640.1"/>
    <property type="molecule type" value="Genomic_DNA"/>
</dbReference>
<evidence type="ECO:0000256" key="1">
    <source>
        <dbReference type="SAM" id="Phobius"/>
    </source>
</evidence>
<gene>
    <name evidence="2" type="ORF">FCH32_15270</name>
</gene>
<reference evidence="2 3" key="1">
    <citation type="submission" date="2019-05" db="EMBL/GenBank/DDBJ databases">
        <title>Draft genomes of bacterial isolates retrieved from different Forrest soils.</title>
        <authorList>
            <person name="Soares-Castro P."/>
            <person name="Santos P.M."/>
        </authorList>
    </citation>
    <scope>NUCLEOTIDE SEQUENCE [LARGE SCALE GENOMIC DNA]</scope>
    <source>
        <strain evidence="2 3">UMG736</strain>
    </source>
</reference>
<keyword evidence="1" id="KW-0812">Transmembrane</keyword>